<accession>A0A0G9MY77</accession>
<dbReference type="PATRIC" id="fig|1581420.6.peg.876"/>
<evidence type="ECO:0000313" key="2">
    <source>
        <dbReference type="EMBL" id="KLE35640.1"/>
    </source>
</evidence>
<evidence type="ECO:0000313" key="3">
    <source>
        <dbReference type="Proteomes" id="UP000053464"/>
    </source>
</evidence>
<dbReference type="RefSeq" id="WP_047003045.1">
    <property type="nucleotide sequence ID" value="NZ_LBHB01000001.1"/>
</dbReference>
<dbReference type="AlphaFoldDB" id="A0A0G9MY77"/>
<comment type="caution">
    <text evidence="2">The sequence shown here is derived from an EMBL/GenBank/DDBJ whole genome shotgun (WGS) entry which is preliminary data.</text>
</comment>
<evidence type="ECO:0000259" key="1">
    <source>
        <dbReference type="Pfam" id="PF06904"/>
    </source>
</evidence>
<dbReference type="Pfam" id="PF06904">
    <property type="entry name" value="Extensin-like_C"/>
    <property type="match status" value="1"/>
</dbReference>
<dbReference type="InterPro" id="IPR009683">
    <property type="entry name" value="Extensin-like_C"/>
</dbReference>
<dbReference type="Proteomes" id="UP000053464">
    <property type="component" value="Unassembled WGS sequence"/>
</dbReference>
<gene>
    <name evidence="2" type="ORF">AAW00_04345</name>
</gene>
<name>A0A0G9MY77_9SPHN</name>
<dbReference type="OrthoDB" id="9809788at2"/>
<reference evidence="2 3" key="1">
    <citation type="submission" date="2015-04" db="EMBL/GenBank/DDBJ databases">
        <title>The draft genome sequence of Erythrobacter luteus KA37.</title>
        <authorList>
            <person name="Zhuang L."/>
            <person name="Liu Y."/>
            <person name="Shao Z."/>
        </authorList>
    </citation>
    <scope>NUCLEOTIDE SEQUENCE [LARGE SCALE GENOMIC DNA]</scope>
    <source>
        <strain evidence="2 3">KA37</strain>
    </source>
</reference>
<feature type="domain" description="Extensin-like C-terminal" evidence="1">
    <location>
        <begin position="67"/>
        <end position="239"/>
    </location>
</feature>
<protein>
    <submittedName>
        <fullName evidence="2">Extensin</fullName>
    </submittedName>
</protein>
<organism evidence="2 3">
    <name type="scientific">Aurantiacibacter luteus</name>
    <dbReference type="NCBI Taxonomy" id="1581420"/>
    <lineage>
        <taxon>Bacteria</taxon>
        <taxon>Pseudomonadati</taxon>
        <taxon>Pseudomonadota</taxon>
        <taxon>Alphaproteobacteria</taxon>
        <taxon>Sphingomonadales</taxon>
        <taxon>Erythrobacteraceae</taxon>
        <taxon>Aurantiacibacter</taxon>
    </lineage>
</organism>
<proteinExistence type="predicted"/>
<sequence>MISRAIGRFRGDRRVLLGLLAVATLVGGRAWLAEHPEHDPWAPLDLRDPRGLATASKLSALRGNVAECRAVLERSDVAFTALEPAGEGECRREDRLTLDEAPLSPAAPQFTCPVAAGLTLWIEKDVQRLAEEHLGMRVARIEQLGTYSCRRMYGAATGQWSEHATGNAIDIAGFVLDDGSRISVLSDWDSAGPEARFLRDVRDAACSNFGVVLSPDYNAAHADHLHFDQGRTPGFGACR</sequence>
<dbReference type="EMBL" id="LBHB01000001">
    <property type="protein sequence ID" value="KLE35640.1"/>
    <property type="molecule type" value="Genomic_DNA"/>
</dbReference>
<dbReference type="STRING" id="1581420.AAW00_04345"/>
<keyword evidence="3" id="KW-1185">Reference proteome</keyword>